<reference evidence="2" key="1">
    <citation type="submission" date="2023-03" db="EMBL/GenBank/DDBJ databases">
        <title>Massive genome expansion in bonnet fungi (Mycena s.s.) driven by repeated elements and novel gene families across ecological guilds.</title>
        <authorList>
            <consortium name="Lawrence Berkeley National Laboratory"/>
            <person name="Harder C.B."/>
            <person name="Miyauchi S."/>
            <person name="Viragh M."/>
            <person name="Kuo A."/>
            <person name="Thoen E."/>
            <person name="Andreopoulos B."/>
            <person name="Lu D."/>
            <person name="Skrede I."/>
            <person name="Drula E."/>
            <person name="Henrissat B."/>
            <person name="Morin E."/>
            <person name="Kohler A."/>
            <person name="Barry K."/>
            <person name="LaButti K."/>
            <person name="Morin E."/>
            <person name="Salamov A."/>
            <person name="Lipzen A."/>
            <person name="Mereny Z."/>
            <person name="Hegedus B."/>
            <person name="Baldrian P."/>
            <person name="Stursova M."/>
            <person name="Weitz H."/>
            <person name="Taylor A."/>
            <person name="Grigoriev I.V."/>
            <person name="Nagy L.G."/>
            <person name="Martin F."/>
            <person name="Kauserud H."/>
        </authorList>
    </citation>
    <scope>NUCLEOTIDE SEQUENCE</scope>
    <source>
        <strain evidence="2">9144</strain>
    </source>
</reference>
<dbReference type="AlphaFoldDB" id="A0AAD6YMB6"/>
<accession>A0AAD6YMB6</accession>
<dbReference type="EMBL" id="JARJCW010000006">
    <property type="protein sequence ID" value="KAJ7223428.1"/>
    <property type="molecule type" value="Genomic_DNA"/>
</dbReference>
<keyword evidence="1" id="KW-0472">Membrane</keyword>
<evidence type="ECO:0000256" key="1">
    <source>
        <dbReference type="SAM" id="Phobius"/>
    </source>
</evidence>
<protein>
    <recommendedName>
        <fullName evidence="4">Protein kinase domain-containing protein</fullName>
    </recommendedName>
</protein>
<feature type="transmembrane region" description="Helical" evidence="1">
    <location>
        <begin position="192"/>
        <end position="214"/>
    </location>
</feature>
<name>A0AAD6YMB6_9AGAR</name>
<keyword evidence="1" id="KW-1133">Transmembrane helix</keyword>
<dbReference type="Proteomes" id="UP001219525">
    <property type="component" value="Unassembled WGS sequence"/>
</dbReference>
<sequence>MATPWPQLRLCGRMSHPACSVIPSLRIFASYLHHRMDDDPHPTFELNSAQLDERGSRDQSTGAFFLRSSQFSISGGVFTNNITHVHQAPANVLSGMQYFRMIPLGDLDLLRETRLDNASGISLLPARKVLSSEAVYQGDKVDQEKWQEDVSKYANLRHPNIVQIYGVTVSSGIHATVFHDEKKYRRSPIATVYFWSFAHAFFYLASVAGNYLMYLVRLQARNGVTLWIRASTGRLCVEFTPNAHDELMAMRYKGLSSQINLLEPDQASKMIDAMSLADYHDACAHQQSIRAWEVSSPVKLGTVGVLTPMDEKWTELAYITPRVRSSYPSTWDCQNSLIMENGWTRMAIPGQLHLQLSQCNFESPTCRDCFPKGFLFLCPATDLRTDDGSMLQHLDSVAYWSLDPTGIERLSAEDAKDLGFPAIKLKMTAWGHSFNGSVYDGLREFHQAKGFNPDSQDVARHLGCPLCELAPGVDPQFAFSKLLAVHTSPHYALIKIQAYDSDGGEGSEDDKPIYERIDSSDESVLAGDALARFNYYHMYNATFDNHFDAEGLRYKYHNQKLCVTTLDGLFDAEGLAIAKFNYYHLGAVRTYPHMMAIGALNRTPGLQRALKGPKHRDLGPGIGPYRQKGNL</sequence>
<comment type="caution">
    <text evidence="2">The sequence shown here is derived from an EMBL/GenBank/DDBJ whole genome shotgun (WGS) entry which is preliminary data.</text>
</comment>
<keyword evidence="3" id="KW-1185">Reference proteome</keyword>
<evidence type="ECO:0000313" key="2">
    <source>
        <dbReference type="EMBL" id="KAJ7223428.1"/>
    </source>
</evidence>
<proteinExistence type="predicted"/>
<gene>
    <name evidence="2" type="ORF">GGX14DRAFT_658107</name>
</gene>
<evidence type="ECO:0008006" key="4">
    <source>
        <dbReference type="Google" id="ProtNLM"/>
    </source>
</evidence>
<keyword evidence="1" id="KW-0812">Transmembrane</keyword>
<evidence type="ECO:0000313" key="3">
    <source>
        <dbReference type="Proteomes" id="UP001219525"/>
    </source>
</evidence>
<organism evidence="2 3">
    <name type="scientific">Mycena pura</name>
    <dbReference type="NCBI Taxonomy" id="153505"/>
    <lineage>
        <taxon>Eukaryota</taxon>
        <taxon>Fungi</taxon>
        <taxon>Dikarya</taxon>
        <taxon>Basidiomycota</taxon>
        <taxon>Agaricomycotina</taxon>
        <taxon>Agaricomycetes</taxon>
        <taxon>Agaricomycetidae</taxon>
        <taxon>Agaricales</taxon>
        <taxon>Marasmiineae</taxon>
        <taxon>Mycenaceae</taxon>
        <taxon>Mycena</taxon>
    </lineage>
</organism>